<dbReference type="AlphaFoldDB" id="A0AAW1A9N2"/>
<reference evidence="1 2" key="1">
    <citation type="submission" date="2024-05" db="EMBL/GenBank/DDBJ databases">
        <title>The nuclear and mitochondrial genome assemblies of Tetragonisca angustula (Apidae: Meliponini), a tiny yet remarkable pollinator in the Neotropics.</title>
        <authorList>
            <person name="Ferrari R."/>
            <person name="Ricardo P.C."/>
            <person name="Dias F.C."/>
            <person name="Araujo N.S."/>
            <person name="Soares D.O."/>
            <person name="Zhou Q.-S."/>
            <person name="Zhu C.-D."/>
            <person name="Coutinho L."/>
            <person name="Airas M.C."/>
            <person name="Batista T.M."/>
        </authorList>
    </citation>
    <scope>NUCLEOTIDE SEQUENCE [LARGE SCALE GENOMIC DNA]</scope>
    <source>
        <strain evidence="1">ASF017062</strain>
        <tissue evidence="1">Abdomen</tissue>
    </source>
</reference>
<name>A0AAW1A9N2_9HYME</name>
<evidence type="ECO:0000313" key="1">
    <source>
        <dbReference type="EMBL" id="KAK9306460.1"/>
    </source>
</evidence>
<comment type="caution">
    <text evidence="1">The sequence shown here is derived from an EMBL/GenBank/DDBJ whole genome shotgun (WGS) entry which is preliminary data.</text>
</comment>
<proteinExistence type="predicted"/>
<organism evidence="1 2">
    <name type="scientific">Tetragonisca angustula</name>
    <dbReference type="NCBI Taxonomy" id="166442"/>
    <lineage>
        <taxon>Eukaryota</taxon>
        <taxon>Metazoa</taxon>
        <taxon>Ecdysozoa</taxon>
        <taxon>Arthropoda</taxon>
        <taxon>Hexapoda</taxon>
        <taxon>Insecta</taxon>
        <taxon>Pterygota</taxon>
        <taxon>Neoptera</taxon>
        <taxon>Endopterygota</taxon>
        <taxon>Hymenoptera</taxon>
        <taxon>Apocrita</taxon>
        <taxon>Aculeata</taxon>
        <taxon>Apoidea</taxon>
        <taxon>Anthophila</taxon>
        <taxon>Apidae</taxon>
        <taxon>Tetragonisca</taxon>
    </lineage>
</organism>
<evidence type="ECO:0000313" key="2">
    <source>
        <dbReference type="Proteomes" id="UP001432146"/>
    </source>
</evidence>
<dbReference type="EMBL" id="JAWNGG020000040">
    <property type="protein sequence ID" value="KAK9306460.1"/>
    <property type="molecule type" value="Genomic_DNA"/>
</dbReference>
<protein>
    <submittedName>
        <fullName evidence="1">Uncharacterized protein</fullName>
    </submittedName>
</protein>
<dbReference type="Proteomes" id="UP001432146">
    <property type="component" value="Unassembled WGS sequence"/>
</dbReference>
<accession>A0AAW1A9N2</accession>
<sequence length="120" mass="14065">MSFRGQRRRRKMRKWLNVLRTNSRNLHPSLNSHRLHDHFYATRSKSEQRIVTEADSDQSLVVSKQSSDSSVIYLGTFRKIPELINLEDASDDRQAEVARHDEIQSPKFVIQCNKIENSVQ</sequence>
<gene>
    <name evidence="1" type="ORF">QLX08_002843</name>
</gene>
<keyword evidence="2" id="KW-1185">Reference proteome</keyword>